<accession>A0A0L8GQ59</accession>
<dbReference type="InterPro" id="IPR027417">
    <property type="entry name" value="P-loop_NTPase"/>
</dbReference>
<protein>
    <recommendedName>
        <fullName evidence="1">DNA helicase Pif1-like 2B domain-containing protein</fullName>
    </recommendedName>
</protein>
<dbReference type="SUPFAM" id="SSF52540">
    <property type="entry name" value="P-loop containing nucleoside triphosphate hydrolases"/>
    <property type="match status" value="1"/>
</dbReference>
<dbReference type="PANTHER" id="PTHR23274">
    <property type="entry name" value="DNA HELICASE-RELATED"/>
    <property type="match status" value="1"/>
</dbReference>
<reference evidence="2" key="1">
    <citation type="submission" date="2015-07" db="EMBL/GenBank/DDBJ databases">
        <title>MeaNS - Measles Nucleotide Surveillance Program.</title>
        <authorList>
            <person name="Tran T."/>
            <person name="Druce J."/>
        </authorList>
    </citation>
    <scope>NUCLEOTIDE SEQUENCE</scope>
    <source>
        <strain evidence="2">UCB-OBI-ISO-001</strain>
        <tissue evidence="2">Gonad</tissue>
    </source>
</reference>
<name>A0A0L8GQ59_OCTBM</name>
<dbReference type="EMBL" id="KQ420877">
    <property type="protein sequence ID" value="KOF79037.1"/>
    <property type="molecule type" value="Genomic_DNA"/>
</dbReference>
<dbReference type="AlphaFoldDB" id="A0A0L8GQ59"/>
<dbReference type="GO" id="GO:0005657">
    <property type="term" value="C:replication fork"/>
    <property type="evidence" value="ECO:0007669"/>
    <property type="project" value="TreeGrafter"/>
</dbReference>
<dbReference type="Pfam" id="PF21530">
    <property type="entry name" value="Pif1_2B_dom"/>
    <property type="match status" value="1"/>
</dbReference>
<evidence type="ECO:0000259" key="1">
    <source>
        <dbReference type="Pfam" id="PF21530"/>
    </source>
</evidence>
<gene>
    <name evidence="2" type="ORF">OCBIM_22029999mg</name>
</gene>
<evidence type="ECO:0000313" key="2">
    <source>
        <dbReference type="EMBL" id="KOF79037.1"/>
    </source>
</evidence>
<sequence>MHRISLKKYYPIMLLRNFDPANGHCNGTRYTVMQLNSHVIEAVTVIGPHSGKHLFIPQISLVPSNNQLQRREFPIKLIFSFTANKSQGQTVDSVGVFLSTLMFTHGQLYVTMSRGKDSANLKISVNQTQNIIYKEVL</sequence>
<organism evidence="2">
    <name type="scientific">Octopus bimaculoides</name>
    <name type="common">California two-spotted octopus</name>
    <dbReference type="NCBI Taxonomy" id="37653"/>
    <lineage>
        <taxon>Eukaryota</taxon>
        <taxon>Metazoa</taxon>
        <taxon>Spiralia</taxon>
        <taxon>Lophotrochozoa</taxon>
        <taxon>Mollusca</taxon>
        <taxon>Cephalopoda</taxon>
        <taxon>Coleoidea</taxon>
        <taxon>Octopodiformes</taxon>
        <taxon>Octopoda</taxon>
        <taxon>Incirrata</taxon>
        <taxon>Octopodidae</taxon>
        <taxon>Octopus</taxon>
    </lineage>
</organism>
<dbReference type="GO" id="GO:0006260">
    <property type="term" value="P:DNA replication"/>
    <property type="evidence" value="ECO:0007669"/>
    <property type="project" value="TreeGrafter"/>
</dbReference>
<feature type="domain" description="DNA helicase Pif1-like 2B" evidence="1">
    <location>
        <begin position="2"/>
        <end position="35"/>
    </location>
</feature>
<proteinExistence type="predicted"/>
<dbReference type="PANTHER" id="PTHR23274:SF51">
    <property type="entry name" value="OS03G0423850 PROTEIN"/>
    <property type="match status" value="1"/>
</dbReference>
<dbReference type="InterPro" id="IPR049163">
    <property type="entry name" value="Pif1-like_2B_dom"/>
</dbReference>